<dbReference type="RefSeq" id="WP_209482738.1">
    <property type="nucleotide sequence ID" value="NZ_JAGGKQ010000002.1"/>
</dbReference>
<keyword evidence="6" id="KW-0472">Membrane</keyword>
<dbReference type="PROSITE" id="PS00196">
    <property type="entry name" value="COPPER_BLUE"/>
    <property type="match status" value="1"/>
</dbReference>
<dbReference type="SUPFAM" id="SSF49503">
    <property type="entry name" value="Cupredoxins"/>
    <property type="match status" value="1"/>
</dbReference>
<comment type="subcellular location">
    <subcellularLocation>
        <location evidence="1">Membrane</location>
    </subcellularLocation>
</comment>
<feature type="domain" description="Blue (type 1) copper" evidence="7">
    <location>
        <begin position="63"/>
        <end position="160"/>
    </location>
</feature>
<dbReference type="Pfam" id="PF00127">
    <property type="entry name" value="Copper-bind"/>
    <property type="match status" value="1"/>
</dbReference>
<gene>
    <name evidence="8" type="ORF">J2751_000345</name>
</gene>
<dbReference type="Proteomes" id="UP000823588">
    <property type="component" value="Unassembled WGS sequence"/>
</dbReference>
<dbReference type="InterPro" id="IPR008972">
    <property type="entry name" value="Cupredoxin"/>
</dbReference>
<comment type="caution">
    <text evidence="8">The sequence shown here is derived from an EMBL/GenBank/DDBJ whole genome shotgun (WGS) entry which is preliminary data.</text>
</comment>
<evidence type="ECO:0000256" key="4">
    <source>
        <dbReference type="ARBA" id="ARBA00022982"/>
    </source>
</evidence>
<keyword evidence="2" id="KW-0813">Transport</keyword>
<keyword evidence="9" id="KW-1185">Reference proteome</keyword>
<dbReference type="OrthoDB" id="4392at2157"/>
<dbReference type="EMBL" id="JAGGKQ010000002">
    <property type="protein sequence ID" value="MBP1921356.1"/>
    <property type="molecule type" value="Genomic_DNA"/>
</dbReference>
<evidence type="ECO:0000313" key="9">
    <source>
        <dbReference type="Proteomes" id="UP000823588"/>
    </source>
</evidence>
<evidence type="ECO:0000256" key="2">
    <source>
        <dbReference type="ARBA" id="ARBA00022448"/>
    </source>
</evidence>
<keyword evidence="3" id="KW-0479">Metal-binding</keyword>
<dbReference type="InterPro" id="IPR000923">
    <property type="entry name" value="BlueCu_1"/>
</dbReference>
<evidence type="ECO:0000256" key="5">
    <source>
        <dbReference type="ARBA" id="ARBA00023008"/>
    </source>
</evidence>
<evidence type="ECO:0000256" key="1">
    <source>
        <dbReference type="ARBA" id="ARBA00004370"/>
    </source>
</evidence>
<dbReference type="PANTHER" id="PTHR34192:SF10">
    <property type="entry name" value="PLASTOCYANIN MAJOR ISOFORM, CHLOROPLASTIC-RELATED"/>
    <property type="match status" value="1"/>
</dbReference>
<evidence type="ECO:0000313" key="8">
    <source>
        <dbReference type="EMBL" id="MBP1921356.1"/>
    </source>
</evidence>
<sequence length="162" mass="17352">MYRRRFLERAGLAGVGIGSAIALSGCVDEWDGAITGGGGGDANATDGDGEDDGYDVGMTADGYVPDDLTVTVGDTVVWENTSTRIHTVTAYEGGIPEDAEYFASGGFDDEETARDEWHDDFGGDLRNGEQFSHTFDVPGRYDYVCIPHEFGGMYATVIVEEP</sequence>
<accession>A0A8T4GB81</accession>
<dbReference type="InterPro" id="IPR028871">
    <property type="entry name" value="BlueCu_1_BS"/>
</dbReference>
<dbReference type="GO" id="GO:0005507">
    <property type="term" value="F:copper ion binding"/>
    <property type="evidence" value="ECO:0007669"/>
    <property type="project" value="InterPro"/>
</dbReference>
<dbReference type="AlphaFoldDB" id="A0A8T4GB81"/>
<dbReference type="PANTHER" id="PTHR34192">
    <property type="entry name" value="PLASTOCYANIN MAJOR ISOFORM, CHLOROPLASTIC-RELATED"/>
    <property type="match status" value="1"/>
</dbReference>
<dbReference type="GO" id="GO:0016020">
    <property type="term" value="C:membrane"/>
    <property type="evidence" value="ECO:0007669"/>
    <property type="project" value="UniProtKB-SubCell"/>
</dbReference>
<evidence type="ECO:0000259" key="7">
    <source>
        <dbReference type="Pfam" id="PF00127"/>
    </source>
</evidence>
<reference evidence="8" key="1">
    <citation type="submission" date="2021-03" db="EMBL/GenBank/DDBJ databases">
        <title>Genomic Encyclopedia of Type Strains, Phase IV (KMG-IV): sequencing the most valuable type-strain genomes for metagenomic binning, comparative biology and taxonomic classification.</title>
        <authorList>
            <person name="Goeker M."/>
        </authorList>
    </citation>
    <scope>NUCLEOTIDE SEQUENCE</scope>
    <source>
        <strain evidence="8">DSM 23564</strain>
    </source>
</reference>
<organism evidence="8 9">
    <name type="scientific">Halorubrum alkaliphilum</name>
    <dbReference type="NCBI Taxonomy" id="261290"/>
    <lineage>
        <taxon>Archaea</taxon>
        <taxon>Methanobacteriati</taxon>
        <taxon>Methanobacteriota</taxon>
        <taxon>Stenosarchaea group</taxon>
        <taxon>Halobacteria</taxon>
        <taxon>Halobacteriales</taxon>
        <taxon>Haloferacaceae</taxon>
        <taxon>Halorubrum</taxon>
    </lineage>
</organism>
<protein>
    <submittedName>
        <fullName evidence="8">Plastocyanin</fullName>
    </submittedName>
</protein>
<keyword evidence="4" id="KW-0249">Electron transport</keyword>
<proteinExistence type="predicted"/>
<evidence type="ECO:0000256" key="6">
    <source>
        <dbReference type="ARBA" id="ARBA00023136"/>
    </source>
</evidence>
<dbReference type="GO" id="GO:0009055">
    <property type="term" value="F:electron transfer activity"/>
    <property type="evidence" value="ECO:0007669"/>
    <property type="project" value="InterPro"/>
</dbReference>
<name>A0A8T4GB81_9EURY</name>
<dbReference type="PROSITE" id="PS51257">
    <property type="entry name" value="PROKAR_LIPOPROTEIN"/>
    <property type="match status" value="1"/>
</dbReference>
<dbReference type="Gene3D" id="2.60.40.420">
    <property type="entry name" value="Cupredoxins - blue copper proteins"/>
    <property type="match status" value="1"/>
</dbReference>
<keyword evidence="5" id="KW-0186">Copper</keyword>
<evidence type="ECO:0000256" key="3">
    <source>
        <dbReference type="ARBA" id="ARBA00022723"/>
    </source>
</evidence>